<organism evidence="1 2">
    <name type="scientific">Paenibacillus antri</name>
    <dbReference type="NCBI Taxonomy" id="2582848"/>
    <lineage>
        <taxon>Bacteria</taxon>
        <taxon>Bacillati</taxon>
        <taxon>Bacillota</taxon>
        <taxon>Bacilli</taxon>
        <taxon>Bacillales</taxon>
        <taxon>Paenibacillaceae</taxon>
        <taxon>Paenibacillus</taxon>
    </lineage>
</organism>
<name>A0A5R9GIU7_9BACL</name>
<keyword evidence="2" id="KW-1185">Reference proteome</keyword>
<gene>
    <name evidence="1" type="ORF">FE782_03690</name>
</gene>
<dbReference type="EMBL" id="VCIW01000002">
    <property type="protein sequence ID" value="TLS53384.1"/>
    <property type="molecule type" value="Genomic_DNA"/>
</dbReference>
<sequence length="230" mass="27139">MSIIPSKRGKEAADRLSKRIYFDERRTDVGWAWYHYYWGVRGRYDKNEANPFRYDFDELSRQTDAFVRREAGKWARMCRKYRLYEDDFESHFRLTVAKTALRYKGEQESFFDYLRISIRNAGRDLVRDALRKKNRINHLALSLDDEEIAAKVEAQTTGRSAEDEAVTSILIAELAGEPSLNDQERMLFDFLCEDPDATLQDMADAIGVRDRKQASRVRQRLANKLRKYIE</sequence>
<proteinExistence type="predicted"/>
<dbReference type="Proteomes" id="UP000309676">
    <property type="component" value="Unassembled WGS sequence"/>
</dbReference>
<dbReference type="RefSeq" id="WP_138192626.1">
    <property type="nucleotide sequence ID" value="NZ_VCIW01000002.1"/>
</dbReference>
<evidence type="ECO:0000313" key="2">
    <source>
        <dbReference type="Proteomes" id="UP000309676"/>
    </source>
</evidence>
<reference evidence="1 2" key="1">
    <citation type="submission" date="2019-05" db="EMBL/GenBank/DDBJ databases">
        <authorList>
            <person name="Narsing Rao M.P."/>
            <person name="Li W.J."/>
        </authorList>
    </citation>
    <scope>NUCLEOTIDE SEQUENCE [LARGE SCALE GENOMIC DNA]</scope>
    <source>
        <strain evidence="1 2">SYSU_K30003</strain>
    </source>
</reference>
<protein>
    <recommendedName>
        <fullName evidence="3">Sigma-70 family RNA polymerase sigma factor</fullName>
    </recommendedName>
</protein>
<evidence type="ECO:0008006" key="3">
    <source>
        <dbReference type="Google" id="ProtNLM"/>
    </source>
</evidence>
<comment type="caution">
    <text evidence="1">The sequence shown here is derived from an EMBL/GenBank/DDBJ whole genome shotgun (WGS) entry which is preliminary data.</text>
</comment>
<accession>A0A5R9GIU7</accession>
<dbReference type="AlphaFoldDB" id="A0A5R9GIU7"/>
<dbReference type="OrthoDB" id="2608545at2"/>
<evidence type="ECO:0000313" key="1">
    <source>
        <dbReference type="EMBL" id="TLS53384.1"/>
    </source>
</evidence>